<dbReference type="Gene3D" id="1.10.10.10">
    <property type="entry name" value="Winged helix-like DNA-binding domain superfamily/Winged helix DNA-binding domain"/>
    <property type="match status" value="1"/>
</dbReference>
<dbReference type="InterPro" id="IPR035472">
    <property type="entry name" value="RpiR-like_SIS"/>
</dbReference>
<dbReference type="Proteomes" id="UP000238196">
    <property type="component" value="Unassembled WGS sequence"/>
</dbReference>
<dbReference type="AlphaFoldDB" id="A0A2S5KM70"/>
<name>A0A2S5KM70_9PROT</name>
<dbReference type="InterPro" id="IPR036388">
    <property type="entry name" value="WH-like_DNA-bd_sf"/>
</dbReference>
<feature type="domain" description="SIS" evidence="2">
    <location>
        <begin position="188"/>
        <end position="337"/>
    </location>
</feature>
<reference evidence="3 4" key="1">
    <citation type="submission" date="2018-02" db="EMBL/GenBank/DDBJ databases">
        <title>novel marine gammaproteobacteria from coastal saline agro ecosystem.</title>
        <authorList>
            <person name="Krishnan R."/>
            <person name="Ramesh Kumar N."/>
        </authorList>
    </citation>
    <scope>NUCLEOTIDE SEQUENCE [LARGE SCALE GENOMIC DNA]</scope>
    <source>
        <strain evidence="3 4">228</strain>
    </source>
</reference>
<dbReference type="InterPro" id="IPR047640">
    <property type="entry name" value="RpiR-like"/>
</dbReference>
<dbReference type="Pfam" id="PF01380">
    <property type="entry name" value="SIS"/>
    <property type="match status" value="1"/>
</dbReference>
<comment type="caution">
    <text evidence="3">The sequence shown here is derived from an EMBL/GenBank/DDBJ whole genome shotgun (WGS) entry which is preliminary data.</text>
</comment>
<dbReference type="PANTHER" id="PTHR30514:SF18">
    <property type="entry name" value="RPIR-FAMILY TRANSCRIPTIONAL REGULATOR"/>
    <property type="match status" value="1"/>
</dbReference>
<dbReference type="SUPFAM" id="SSF53697">
    <property type="entry name" value="SIS domain"/>
    <property type="match status" value="1"/>
</dbReference>
<dbReference type="InterPro" id="IPR001347">
    <property type="entry name" value="SIS_dom"/>
</dbReference>
<evidence type="ECO:0000256" key="1">
    <source>
        <dbReference type="SAM" id="MobiDB-lite"/>
    </source>
</evidence>
<gene>
    <name evidence="3" type="ORF">C4K68_18935</name>
</gene>
<dbReference type="GO" id="GO:0003700">
    <property type="term" value="F:DNA-binding transcription factor activity"/>
    <property type="evidence" value="ECO:0007669"/>
    <property type="project" value="InterPro"/>
</dbReference>
<sequence>MPSMTRTMKTPSPLPSCRSAQRGSHGVSMTTPLTVPPTTVDETADQERAGNAPATLQGLRELMFEIARGQSEIAIGAKALHALGRILDLKGDPALLSITTLADRLDIHPSTITRLARNLGYKSFGAFQEVLLSTSLSTSGSFYSRQAQSALDSSHLPSQGVATRLCRENQANIDRFVDAFDAASFDQAVSLITHAPRIAVHGIRQFHAFASFLVYGLRMIRSDVHLLDGNALGSAEALASLGKDDLLIAASCSPYSRLVADTAAAAAEKGLTLLAITDGARSPLVEHSRTALFVPHDTSFLSNSLTTFILLAECLINACAAAMPDSAKQALAERDAMIKRLNIEL</sequence>
<dbReference type="Gene3D" id="3.40.50.10490">
    <property type="entry name" value="Glucose-6-phosphate isomerase like protein, domain 1"/>
    <property type="match status" value="1"/>
</dbReference>
<feature type="compositionally biased region" description="Low complexity" evidence="1">
    <location>
        <begin position="30"/>
        <end position="40"/>
    </location>
</feature>
<dbReference type="OrthoDB" id="3574600at2"/>
<evidence type="ECO:0000259" key="2">
    <source>
        <dbReference type="PROSITE" id="PS51464"/>
    </source>
</evidence>
<feature type="region of interest" description="Disordered" evidence="1">
    <location>
        <begin position="1"/>
        <end position="51"/>
    </location>
</feature>
<accession>A0A2S5KM70</accession>
<dbReference type="GO" id="GO:0097367">
    <property type="term" value="F:carbohydrate derivative binding"/>
    <property type="evidence" value="ECO:0007669"/>
    <property type="project" value="InterPro"/>
</dbReference>
<dbReference type="GO" id="GO:1901135">
    <property type="term" value="P:carbohydrate derivative metabolic process"/>
    <property type="evidence" value="ECO:0007669"/>
    <property type="project" value="InterPro"/>
</dbReference>
<dbReference type="PROSITE" id="PS51464">
    <property type="entry name" value="SIS"/>
    <property type="match status" value="1"/>
</dbReference>
<dbReference type="InterPro" id="IPR009057">
    <property type="entry name" value="Homeodomain-like_sf"/>
</dbReference>
<dbReference type="InterPro" id="IPR046348">
    <property type="entry name" value="SIS_dom_sf"/>
</dbReference>
<dbReference type="EMBL" id="PRLP01000071">
    <property type="protein sequence ID" value="PPC75753.1"/>
    <property type="molecule type" value="Genomic_DNA"/>
</dbReference>
<dbReference type="PANTHER" id="PTHR30514">
    <property type="entry name" value="GLUCOKINASE"/>
    <property type="match status" value="1"/>
</dbReference>
<feature type="compositionally biased region" description="Polar residues" evidence="1">
    <location>
        <begin position="1"/>
        <end position="10"/>
    </location>
</feature>
<dbReference type="SUPFAM" id="SSF46689">
    <property type="entry name" value="Homeodomain-like"/>
    <property type="match status" value="1"/>
</dbReference>
<evidence type="ECO:0000313" key="3">
    <source>
        <dbReference type="EMBL" id="PPC75753.1"/>
    </source>
</evidence>
<protein>
    <submittedName>
        <fullName evidence="3">MurR/RpiR family transcriptional regulator</fullName>
    </submittedName>
</protein>
<dbReference type="CDD" id="cd05013">
    <property type="entry name" value="SIS_RpiR"/>
    <property type="match status" value="1"/>
</dbReference>
<dbReference type="GO" id="GO:0003677">
    <property type="term" value="F:DNA binding"/>
    <property type="evidence" value="ECO:0007669"/>
    <property type="project" value="InterPro"/>
</dbReference>
<organism evidence="3 4">
    <name type="scientific">Proteobacteria bacterium 228</name>
    <dbReference type="NCBI Taxonomy" id="2083153"/>
    <lineage>
        <taxon>Bacteria</taxon>
        <taxon>Pseudomonadati</taxon>
        <taxon>Pseudomonadota</taxon>
    </lineage>
</organism>
<evidence type="ECO:0000313" key="4">
    <source>
        <dbReference type="Proteomes" id="UP000238196"/>
    </source>
</evidence>
<proteinExistence type="predicted"/>